<evidence type="ECO:0000256" key="6">
    <source>
        <dbReference type="PROSITE-ProRule" id="PRU00236"/>
    </source>
</evidence>
<keyword evidence="10" id="KW-1185">Reference proteome</keyword>
<dbReference type="SUPFAM" id="SSF52467">
    <property type="entry name" value="DHS-like NAD/FAD-binding domain"/>
    <property type="match status" value="1"/>
</dbReference>
<sequence>MGNVAGAGAEPDEGMKRAVLGLECTARRVLENLRDGKYASVVVMAGAGISVSCGIPDFRTPGTGLYDNLQRFNLPTPESVFELDFFRASKGEAFYKLAKEMWPDNFKPSPTHLFVRLLHDKGLLRRAFTQNIDTLERVAGVPDDKLVEAHGSFANSSCTRCRKPFDAERSKNAILEGKTPIMCEEPGCGGLVKPDIVFFGEGLPAKFGICSSSDLPQADLLIVMGTSLTVHPFAGLVEMVPPDCPRLLLNMKPVGVRIPSEESNGLRLNQPENWRDAMIQGPCDEAVRAICDILGWREDLEALVESFGSNGGPSLDPIDPLVAFPAMAPDGLDKNWRLDEDVTKRLPSPPRPPRFHSEDFDLPLLESAARAEEGGGMELFIFEEYTTLRPSGQIAGMLCLTGESLENWNGCHVLALVEAGMERWDMEVISNCELLDEPMTKPGPEDKRAAFHQAAFQIPPGGTMEFELWYVDTTNGRVSARWGPFQLRKTKKNSTTGASAAGGANHLVGVDTSSEDGDDSAEESLDLDRAVDEIVSAMNELPSHLVDADPNDVKDKTEKAKDDGQGTK</sequence>
<keyword evidence="5" id="KW-0520">NAD</keyword>
<accession>A0A2R5G9H0</accession>
<feature type="binding site" evidence="6">
    <location>
        <position position="158"/>
    </location>
    <ligand>
        <name>Zn(2+)</name>
        <dbReference type="ChEBI" id="CHEBI:29105"/>
    </ligand>
</feature>
<evidence type="ECO:0000256" key="3">
    <source>
        <dbReference type="ARBA" id="ARBA00022723"/>
    </source>
</evidence>
<dbReference type="EMBL" id="BEYU01000028">
    <property type="protein sequence ID" value="GBG27195.1"/>
    <property type="molecule type" value="Genomic_DNA"/>
</dbReference>
<evidence type="ECO:0000256" key="4">
    <source>
        <dbReference type="ARBA" id="ARBA00022833"/>
    </source>
</evidence>
<proteinExistence type="predicted"/>
<name>A0A2R5G9H0_9STRA</name>
<protein>
    <submittedName>
        <fullName evidence="9">NAD-dependent protein deacetylase hst2</fullName>
    </submittedName>
</protein>
<dbReference type="InterPro" id="IPR050134">
    <property type="entry name" value="NAD-dep_sirtuin_deacylases"/>
</dbReference>
<feature type="binding site" evidence="6">
    <location>
        <position position="183"/>
    </location>
    <ligand>
        <name>Zn(2+)</name>
        <dbReference type="ChEBI" id="CHEBI:29105"/>
    </ligand>
</feature>
<dbReference type="CDD" id="cd01408">
    <property type="entry name" value="SIRT1"/>
    <property type="match status" value="1"/>
</dbReference>
<comment type="cofactor">
    <cofactor evidence="1">
        <name>Zn(2+)</name>
        <dbReference type="ChEBI" id="CHEBI:29105"/>
    </cofactor>
</comment>
<dbReference type="PANTHER" id="PTHR11085">
    <property type="entry name" value="NAD-DEPENDENT PROTEIN DEACYLASE SIRTUIN-5, MITOCHONDRIAL-RELATED"/>
    <property type="match status" value="1"/>
</dbReference>
<dbReference type="PANTHER" id="PTHR11085:SF6">
    <property type="entry name" value="NAD-DEPENDENT PROTEIN DEACETYLASE SIRTUIN-2"/>
    <property type="match status" value="1"/>
</dbReference>
<keyword evidence="3 6" id="KW-0479">Metal-binding</keyword>
<comment type="caution">
    <text evidence="9">The sequence shown here is derived from an EMBL/GenBank/DDBJ whole genome shotgun (WGS) entry which is preliminary data.</text>
</comment>
<feature type="compositionally biased region" description="Low complexity" evidence="7">
    <location>
        <begin position="494"/>
        <end position="504"/>
    </location>
</feature>
<dbReference type="GO" id="GO:0005634">
    <property type="term" value="C:nucleus"/>
    <property type="evidence" value="ECO:0007669"/>
    <property type="project" value="TreeGrafter"/>
</dbReference>
<dbReference type="GO" id="GO:0070403">
    <property type="term" value="F:NAD+ binding"/>
    <property type="evidence" value="ECO:0007669"/>
    <property type="project" value="InterPro"/>
</dbReference>
<dbReference type="InterPro" id="IPR026590">
    <property type="entry name" value="Ssirtuin_cat_dom"/>
</dbReference>
<dbReference type="Pfam" id="PF02146">
    <property type="entry name" value="SIR2"/>
    <property type="match status" value="1"/>
</dbReference>
<dbReference type="FunCoup" id="A0A2R5G9H0">
    <property type="interactions" value="81"/>
</dbReference>
<dbReference type="GO" id="GO:0046872">
    <property type="term" value="F:metal ion binding"/>
    <property type="evidence" value="ECO:0007669"/>
    <property type="project" value="UniProtKB-KW"/>
</dbReference>
<reference evidence="9 10" key="1">
    <citation type="submission" date="2017-12" db="EMBL/GenBank/DDBJ databases">
        <title>Sequencing, de novo assembly and annotation of complete genome of a new Thraustochytrid species, strain FCC1311.</title>
        <authorList>
            <person name="Sedici K."/>
            <person name="Godart F."/>
            <person name="Aiese Cigliano R."/>
            <person name="Sanseverino W."/>
            <person name="Barakat M."/>
            <person name="Ortet P."/>
            <person name="Marechal E."/>
            <person name="Cagnac O."/>
            <person name="Amato A."/>
        </authorList>
    </citation>
    <scope>NUCLEOTIDE SEQUENCE [LARGE SCALE GENOMIC DNA]</scope>
</reference>
<gene>
    <name evidence="9" type="ORF">FCC1311_034182</name>
</gene>
<dbReference type="Gene3D" id="3.40.50.1220">
    <property type="entry name" value="TPP-binding domain"/>
    <property type="match status" value="1"/>
</dbReference>
<organism evidence="9 10">
    <name type="scientific">Hondaea fermentalgiana</name>
    <dbReference type="NCBI Taxonomy" id="2315210"/>
    <lineage>
        <taxon>Eukaryota</taxon>
        <taxon>Sar</taxon>
        <taxon>Stramenopiles</taxon>
        <taxon>Bigyra</taxon>
        <taxon>Labyrinthulomycetes</taxon>
        <taxon>Thraustochytrida</taxon>
        <taxon>Thraustochytriidae</taxon>
        <taxon>Hondaea</taxon>
    </lineage>
</organism>
<feature type="compositionally biased region" description="Basic and acidic residues" evidence="7">
    <location>
        <begin position="551"/>
        <end position="568"/>
    </location>
</feature>
<feature type="binding site" evidence="6">
    <location>
        <position position="161"/>
    </location>
    <ligand>
        <name>Zn(2+)</name>
        <dbReference type="ChEBI" id="CHEBI:29105"/>
    </ligand>
</feature>
<evidence type="ECO:0000256" key="7">
    <source>
        <dbReference type="SAM" id="MobiDB-lite"/>
    </source>
</evidence>
<feature type="active site" description="Proton acceptor" evidence="6">
    <location>
        <position position="150"/>
    </location>
</feature>
<feature type="domain" description="Deacetylase sirtuin-type" evidence="8">
    <location>
        <begin position="19"/>
        <end position="297"/>
    </location>
</feature>
<evidence type="ECO:0000313" key="10">
    <source>
        <dbReference type="Proteomes" id="UP000241890"/>
    </source>
</evidence>
<dbReference type="GO" id="GO:0017136">
    <property type="term" value="F:histone deacetylase activity, NAD-dependent"/>
    <property type="evidence" value="ECO:0007669"/>
    <property type="project" value="TreeGrafter"/>
</dbReference>
<evidence type="ECO:0000259" key="8">
    <source>
        <dbReference type="PROSITE" id="PS50305"/>
    </source>
</evidence>
<dbReference type="InterPro" id="IPR026591">
    <property type="entry name" value="Sirtuin_cat_small_dom_sf"/>
</dbReference>
<dbReference type="Gene3D" id="3.30.1600.10">
    <property type="entry name" value="SIR2/SIRT2 'Small Domain"/>
    <property type="match status" value="1"/>
</dbReference>
<evidence type="ECO:0000256" key="2">
    <source>
        <dbReference type="ARBA" id="ARBA00022679"/>
    </source>
</evidence>
<dbReference type="OrthoDB" id="420264at2759"/>
<feature type="binding site" evidence="6">
    <location>
        <position position="188"/>
    </location>
    <ligand>
        <name>Zn(2+)</name>
        <dbReference type="ChEBI" id="CHEBI:29105"/>
    </ligand>
</feature>
<evidence type="ECO:0000256" key="5">
    <source>
        <dbReference type="ARBA" id="ARBA00023027"/>
    </source>
</evidence>
<evidence type="ECO:0000256" key="1">
    <source>
        <dbReference type="ARBA" id="ARBA00001947"/>
    </source>
</evidence>
<feature type="compositionally biased region" description="Acidic residues" evidence="7">
    <location>
        <begin position="513"/>
        <end position="525"/>
    </location>
</feature>
<keyword evidence="4 6" id="KW-0862">Zinc</keyword>
<dbReference type="PROSITE" id="PS50305">
    <property type="entry name" value="SIRTUIN"/>
    <property type="match status" value="1"/>
</dbReference>
<feature type="region of interest" description="Disordered" evidence="7">
    <location>
        <begin position="489"/>
        <end position="568"/>
    </location>
</feature>
<evidence type="ECO:0000313" key="9">
    <source>
        <dbReference type="EMBL" id="GBG27195.1"/>
    </source>
</evidence>
<dbReference type="InterPro" id="IPR003000">
    <property type="entry name" value="Sirtuin"/>
</dbReference>
<dbReference type="InterPro" id="IPR029035">
    <property type="entry name" value="DHS-like_NAD/FAD-binding_dom"/>
</dbReference>
<dbReference type="InParanoid" id="A0A2R5G9H0"/>
<keyword evidence="2" id="KW-0808">Transferase</keyword>
<dbReference type="Proteomes" id="UP000241890">
    <property type="component" value="Unassembled WGS sequence"/>
</dbReference>
<dbReference type="AlphaFoldDB" id="A0A2R5G9H0"/>